<name>K6V336_PLACD</name>
<protein>
    <submittedName>
        <fullName evidence="2">CYIR protein</fullName>
    </submittedName>
</protein>
<dbReference type="KEGG" id="pcy:PCYB_004940"/>
<dbReference type="VEuPathDB" id="PlasmoDB:PCYB_004940"/>
<sequence length="57" mass="6461">MIDNMRDQQVSNSSDNIKLNESIVRKWGTRITVMCLIPLIGIIWPIFALINTSILSS</sequence>
<keyword evidence="1" id="KW-0812">Transmembrane</keyword>
<keyword evidence="3" id="KW-1185">Reference proteome</keyword>
<feature type="non-terminal residue" evidence="2">
    <location>
        <position position="57"/>
    </location>
</feature>
<dbReference type="Proteomes" id="UP000006319">
    <property type="component" value="Unassembled WGS sequence"/>
</dbReference>
<dbReference type="AlphaFoldDB" id="K6V336"/>
<reference evidence="2 3" key="1">
    <citation type="journal article" date="2012" name="Nat. Genet.">
        <title>Plasmodium cynomolgi genome sequences provide insight into Plasmodium vivax and the monkey malaria clade.</title>
        <authorList>
            <person name="Tachibana S."/>
            <person name="Sullivan S.A."/>
            <person name="Kawai S."/>
            <person name="Nakamura S."/>
            <person name="Kim H.R."/>
            <person name="Goto N."/>
            <person name="Arisue N."/>
            <person name="Palacpac N.M.Q."/>
            <person name="Honma H."/>
            <person name="Yagi M."/>
            <person name="Tougan T."/>
            <person name="Katakai Y."/>
            <person name="Kaneko O."/>
            <person name="Mita T."/>
            <person name="Kita K."/>
            <person name="Yasutomi Y."/>
            <person name="Sutton P.L."/>
            <person name="Shakhbatyan R."/>
            <person name="Horii T."/>
            <person name="Yasunaga T."/>
            <person name="Barnwell J.W."/>
            <person name="Escalante A.A."/>
            <person name="Carlton J.M."/>
            <person name="Tanabe K."/>
        </authorList>
    </citation>
    <scope>NUCLEOTIDE SEQUENCE [LARGE SCALE GENOMIC DNA]</scope>
    <source>
        <strain evidence="2 3">B</strain>
    </source>
</reference>
<proteinExistence type="predicted"/>
<keyword evidence="1" id="KW-0472">Membrane</keyword>
<accession>K6V336</accession>
<dbReference type="RefSeq" id="XP_004227963.1">
    <property type="nucleotide sequence ID" value="XM_004227915.1"/>
</dbReference>
<organism evidence="2 3">
    <name type="scientific">Plasmodium cynomolgi (strain B)</name>
    <dbReference type="NCBI Taxonomy" id="1120755"/>
    <lineage>
        <taxon>Eukaryota</taxon>
        <taxon>Sar</taxon>
        <taxon>Alveolata</taxon>
        <taxon>Apicomplexa</taxon>
        <taxon>Aconoidasida</taxon>
        <taxon>Haemosporida</taxon>
        <taxon>Plasmodiidae</taxon>
        <taxon>Plasmodium</taxon>
        <taxon>Plasmodium (Plasmodium)</taxon>
    </lineage>
</organism>
<evidence type="ECO:0000313" key="2">
    <source>
        <dbReference type="EMBL" id="GAB69745.1"/>
    </source>
</evidence>
<dbReference type="OrthoDB" id="389443at2759"/>
<evidence type="ECO:0000313" key="3">
    <source>
        <dbReference type="Proteomes" id="UP000006319"/>
    </source>
</evidence>
<keyword evidence="1" id="KW-1133">Transmembrane helix</keyword>
<feature type="transmembrane region" description="Helical" evidence="1">
    <location>
        <begin position="31"/>
        <end position="50"/>
    </location>
</feature>
<dbReference type="GeneID" id="14696287"/>
<gene>
    <name evidence="2" type="ORF">PCYB_004940</name>
</gene>
<dbReference type="EMBL" id="DF157727">
    <property type="protein sequence ID" value="GAB69745.1"/>
    <property type="molecule type" value="Genomic_DNA"/>
</dbReference>
<evidence type="ECO:0000256" key="1">
    <source>
        <dbReference type="SAM" id="Phobius"/>
    </source>
</evidence>